<comment type="caution">
    <text evidence="1">The sequence shown here is derived from an EMBL/GenBank/DDBJ whole genome shotgun (WGS) entry which is preliminary data.</text>
</comment>
<name>A0A4C1SZT3_EUMVA</name>
<dbReference type="EMBL" id="BGZK01000026">
    <property type="protein sequence ID" value="GBP07394.1"/>
    <property type="molecule type" value="Genomic_DNA"/>
</dbReference>
<accession>A0A4C1SZT3</accession>
<dbReference type="AlphaFoldDB" id="A0A4C1SZT3"/>
<sequence>MNSSDSGGVTPDVVAGDISFARPLHSQSEKNCCARGRPIIVEWERDARHSAGLSLVVRASTRERGEALKALESDEGERNHNVRFLISLTNPEGLHKDDRVGLSPASVTNVKVLLLKRVVHRRPSLVILELHEPRRGRGVNNENRYRPRGIEVRRARAPVSRRNKKIEELAFVIQNRQNIMRKIGNVSRSRYRAEGGVFAMGKHPRLERRLKGTAGVSGPRLIEHQRGKIKASPGKNAII</sequence>
<proteinExistence type="predicted"/>
<reference evidence="1 2" key="1">
    <citation type="journal article" date="2019" name="Commun. Biol.">
        <title>The bagworm genome reveals a unique fibroin gene that provides high tensile strength.</title>
        <authorList>
            <person name="Kono N."/>
            <person name="Nakamura H."/>
            <person name="Ohtoshi R."/>
            <person name="Tomita M."/>
            <person name="Numata K."/>
            <person name="Arakawa K."/>
        </authorList>
    </citation>
    <scope>NUCLEOTIDE SEQUENCE [LARGE SCALE GENOMIC DNA]</scope>
</reference>
<evidence type="ECO:0000313" key="1">
    <source>
        <dbReference type="EMBL" id="GBP07394.1"/>
    </source>
</evidence>
<protein>
    <submittedName>
        <fullName evidence="1">Uncharacterized protein</fullName>
    </submittedName>
</protein>
<keyword evidence="2" id="KW-1185">Reference proteome</keyword>
<evidence type="ECO:0000313" key="2">
    <source>
        <dbReference type="Proteomes" id="UP000299102"/>
    </source>
</evidence>
<organism evidence="1 2">
    <name type="scientific">Eumeta variegata</name>
    <name type="common">Bagworm moth</name>
    <name type="synonym">Eumeta japonica</name>
    <dbReference type="NCBI Taxonomy" id="151549"/>
    <lineage>
        <taxon>Eukaryota</taxon>
        <taxon>Metazoa</taxon>
        <taxon>Ecdysozoa</taxon>
        <taxon>Arthropoda</taxon>
        <taxon>Hexapoda</taxon>
        <taxon>Insecta</taxon>
        <taxon>Pterygota</taxon>
        <taxon>Neoptera</taxon>
        <taxon>Endopterygota</taxon>
        <taxon>Lepidoptera</taxon>
        <taxon>Glossata</taxon>
        <taxon>Ditrysia</taxon>
        <taxon>Tineoidea</taxon>
        <taxon>Psychidae</taxon>
        <taxon>Oiketicinae</taxon>
        <taxon>Eumeta</taxon>
    </lineage>
</organism>
<dbReference type="Proteomes" id="UP000299102">
    <property type="component" value="Unassembled WGS sequence"/>
</dbReference>
<gene>
    <name evidence="1" type="ORF">EVAR_4769_1</name>
</gene>